<dbReference type="EMBL" id="CP141889">
    <property type="protein sequence ID" value="WRT69520.1"/>
    <property type="molecule type" value="Genomic_DNA"/>
</dbReference>
<reference evidence="3 4" key="1">
    <citation type="submission" date="2024-01" db="EMBL/GenBank/DDBJ databases">
        <title>Comparative genomics of Cryptococcus and Kwoniella reveals pathogenesis evolution and contrasting modes of karyotype evolution via chromosome fusion or intercentromeric recombination.</title>
        <authorList>
            <person name="Coelho M.A."/>
            <person name="David-Palma M."/>
            <person name="Shea T."/>
            <person name="Bowers K."/>
            <person name="McGinley-Smith S."/>
            <person name="Mohammad A.W."/>
            <person name="Gnirke A."/>
            <person name="Yurkov A.M."/>
            <person name="Nowrousian M."/>
            <person name="Sun S."/>
            <person name="Cuomo C.A."/>
            <person name="Heitman J."/>
        </authorList>
    </citation>
    <scope>NUCLEOTIDE SEQUENCE [LARGE SCALE GENOMIC DNA]</scope>
    <source>
        <strain evidence="3">CBS 11374</strain>
    </source>
</reference>
<dbReference type="GeneID" id="87958636"/>
<name>A0ABZ1D652_9TREE</name>
<feature type="chain" id="PRO_5046645450" evidence="2">
    <location>
        <begin position="21"/>
        <end position="274"/>
    </location>
</feature>
<keyword evidence="2" id="KW-0732">Signal</keyword>
<keyword evidence="4" id="KW-1185">Reference proteome</keyword>
<gene>
    <name evidence="3" type="ORF">IL334_006506</name>
</gene>
<sequence>MLKIQLTAFLTLLLLVLVNAQSTRTRIEPVPRRNDLLTSRTLRRSLCRTNAECLRKGLPLLRPAKRSSTTTHALKPRQSADSTTQTGTIQAFNTDGNSIGYVSRNLNPGGGYDLTTSSDDAISLSFSSDGTSTDPFDIVISSDDRQGNFPYLGFAFNGSPANMGTDSSKFALLVGVSASNAGPPLESDDGSTNTETLYGGVETTVFLYNSATQTLTSRWSNTDGNKVDTIFFYASESDYGFGIVAPDNYAAFKQDFDVNQQIVTFKFVDIPTKT</sequence>
<evidence type="ECO:0000256" key="1">
    <source>
        <dbReference type="SAM" id="MobiDB-lite"/>
    </source>
</evidence>
<dbReference type="Proteomes" id="UP001329825">
    <property type="component" value="Chromosome 9"/>
</dbReference>
<feature type="signal peptide" evidence="2">
    <location>
        <begin position="1"/>
        <end position="20"/>
    </location>
</feature>
<proteinExistence type="predicted"/>
<evidence type="ECO:0000256" key="2">
    <source>
        <dbReference type="SAM" id="SignalP"/>
    </source>
</evidence>
<feature type="region of interest" description="Disordered" evidence="1">
    <location>
        <begin position="65"/>
        <end position="87"/>
    </location>
</feature>
<dbReference type="RefSeq" id="XP_062794259.1">
    <property type="nucleotide sequence ID" value="XM_062938208.1"/>
</dbReference>
<protein>
    <submittedName>
        <fullName evidence="3">Uncharacterized protein</fullName>
    </submittedName>
</protein>
<organism evidence="3 4">
    <name type="scientific">Kwoniella shivajii</name>
    <dbReference type="NCBI Taxonomy" id="564305"/>
    <lineage>
        <taxon>Eukaryota</taxon>
        <taxon>Fungi</taxon>
        <taxon>Dikarya</taxon>
        <taxon>Basidiomycota</taxon>
        <taxon>Agaricomycotina</taxon>
        <taxon>Tremellomycetes</taxon>
        <taxon>Tremellales</taxon>
        <taxon>Cryptococcaceae</taxon>
        <taxon>Kwoniella</taxon>
    </lineage>
</organism>
<evidence type="ECO:0000313" key="3">
    <source>
        <dbReference type="EMBL" id="WRT69520.1"/>
    </source>
</evidence>
<evidence type="ECO:0000313" key="4">
    <source>
        <dbReference type="Proteomes" id="UP001329825"/>
    </source>
</evidence>
<accession>A0ABZ1D652</accession>